<organism evidence="2 3">
    <name type="scientific">Aphanomyces euteiches</name>
    <dbReference type="NCBI Taxonomy" id="100861"/>
    <lineage>
        <taxon>Eukaryota</taxon>
        <taxon>Sar</taxon>
        <taxon>Stramenopiles</taxon>
        <taxon>Oomycota</taxon>
        <taxon>Saprolegniomycetes</taxon>
        <taxon>Saprolegniales</taxon>
        <taxon>Verrucalvaceae</taxon>
        <taxon>Aphanomyces</taxon>
    </lineage>
</organism>
<sequence>MPRREVYQRHTHYHMSKRQSRSSSGRKGNLRQCTRAVNKKEPSNRSSRSPLLQHLRSKPSIVSTPTTKGYAGKRQRVYSSCS</sequence>
<protein>
    <submittedName>
        <fullName evidence="2">Uncharacterized protein</fullName>
    </submittedName>
</protein>
<evidence type="ECO:0000313" key="2">
    <source>
        <dbReference type="EMBL" id="KAF0730751.1"/>
    </source>
</evidence>
<feature type="compositionally biased region" description="Basic residues" evidence="1">
    <location>
        <begin position="9"/>
        <end position="20"/>
    </location>
</feature>
<evidence type="ECO:0000313" key="3">
    <source>
        <dbReference type="Proteomes" id="UP000481153"/>
    </source>
</evidence>
<dbReference type="AlphaFoldDB" id="A0A6G0WTI9"/>
<keyword evidence="3" id="KW-1185">Reference proteome</keyword>
<accession>A0A6G0WTI9</accession>
<name>A0A6G0WTI9_9STRA</name>
<comment type="caution">
    <text evidence="2">The sequence shown here is derived from an EMBL/GenBank/DDBJ whole genome shotgun (WGS) entry which is preliminary data.</text>
</comment>
<dbReference type="Proteomes" id="UP000481153">
    <property type="component" value="Unassembled WGS sequence"/>
</dbReference>
<gene>
    <name evidence="2" type="ORF">Ae201684_011860</name>
</gene>
<dbReference type="EMBL" id="VJMJ01000151">
    <property type="protein sequence ID" value="KAF0730751.1"/>
    <property type="molecule type" value="Genomic_DNA"/>
</dbReference>
<evidence type="ECO:0000256" key="1">
    <source>
        <dbReference type="SAM" id="MobiDB-lite"/>
    </source>
</evidence>
<proteinExistence type="predicted"/>
<feature type="region of interest" description="Disordered" evidence="1">
    <location>
        <begin position="1"/>
        <end position="82"/>
    </location>
</feature>
<reference evidence="2 3" key="1">
    <citation type="submission" date="2019-07" db="EMBL/GenBank/DDBJ databases">
        <title>Genomics analysis of Aphanomyces spp. identifies a new class of oomycete effector associated with host adaptation.</title>
        <authorList>
            <person name="Gaulin E."/>
        </authorList>
    </citation>
    <scope>NUCLEOTIDE SEQUENCE [LARGE SCALE GENOMIC DNA]</scope>
    <source>
        <strain evidence="2 3">ATCC 201684</strain>
    </source>
</reference>